<comment type="caution">
    <text evidence="2">The sequence shown here is derived from an EMBL/GenBank/DDBJ whole genome shotgun (WGS) entry which is preliminary data.</text>
</comment>
<dbReference type="RefSeq" id="WP_301209150.1">
    <property type="nucleotide sequence ID" value="NZ_JAROCF010000001.1"/>
</dbReference>
<gene>
    <name evidence="2" type="ORF">P5G50_10785</name>
</gene>
<dbReference type="EMBL" id="JAROCF010000001">
    <property type="protein sequence ID" value="MDN4614936.1"/>
    <property type="molecule type" value="Genomic_DNA"/>
</dbReference>
<keyword evidence="1" id="KW-0472">Membrane</keyword>
<evidence type="ECO:0000313" key="2">
    <source>
        <dbReference type="EMBL" id="MDN4614936.1"/>
    </source>
</evidence>
<keyword evidence="3" id="KW-1185">Reference proteome</keyword>
<keyword evidence="1" id="KW-0812">Transmembrane</keyword>
<sequence>MEGEAAAVRRLSAAVLVLVAAGYAACLAGVLLCPAIVPEPATWLDASTISGDPRLGAMAANGLYWLVVLVAAALMIAGITLAGRAALRQLADGERVAEGRFRPAPDARGHS</sequence>
<proteinExistence type="predicted"/>
<feature type="transmembrane region" description="Helical" evidence="1">
    <location>
        <begin position="63"/>
        <end position="87"/>
    </location>
</feature>
<reference evidence="2" key="1">
    <citation type="submission" date="2023-06" db="EMBL/GenBank/DDBJ databases">
        <title>MT1 and MT2 Draft Genomes of Novel Species.</title>
        <authorList>
            <person name="Venkateswaran K."/>
        </authorList>
    </citation>
    <scope>NUCLEOTIDE SEQUENCE</scope>
    <source>
        <strain evidence="2">F6_8S_P_1B</strain>
    </source>
</reference>
<dbReference type="Proteomes" id="UP001174208">
    <property type="component" value="Unassembled WGS sequence"/>
</dbReference>
<evidence type="ECO:0000313" key="3">
    <source>
        <dbReference type="Proteomes" id="UP001174208"/>
    </source>
</evidence>
<keyword evidence="1" id="KW-1133">Transmembrane helix</keyword>
<evidence type="ECO:0000256" key="1">
    <source>
        <dbReference type="SAM" id="Phobius"/>
    </source>
</evidence>
<feature type="transmembrane region" description="Helical" evidence="1">
    <location>
        <begin position="12"/>
        <end position="37"/>
    </location>
</feature>
<organism evidence="2 3">
    <name type="scientific">Leifsonia williamsii</name>
    <dbReference type="NCBI Taxonomy" id="3035919"/>
    <lineage>
        <taxon>Bacteria</taxon>
        <taxon>Bacillati</taxon>
        <taxon>Actinomycetota</taxon>
        <taxon>Actinomycetes</taxon>
        <taxon>Micrococcales</taxon>
        <taxon>Microbacteriaceae</taxon>
        <taxon>Leifsonia</taxon>
    </lineage>
</organism>
<protein>
    <submittedName>
        <fullName evidence="2">Uncharacterized protein</fullName>
    </submittedName>
</protein>
<name>A0ABT8KBW7_9MICO</name>
<accession>A0ABT8KBW7</accession>